<dbReference type="AlphaFoldDB" id="A0A1N7G705"/>
<name>A0A1N7G705_9GAMM</name>
<dbReference type="SUPFAM" id="SSF56563">
    <property type="entry name" value="Major capsid protein gp5"/>
    <property type="match status" value="1"/>
</dbReference>
<accession>A0A1N7G705</accession>
<dbReference type="EMBL" id="FTNU01000024">
    <property type="protein sequence ID" value="SIS08342.1"/>
    <property type="molecule type" value="Genomic_DNA"/>
</dbReference>
<keyword evidence="4" id="KW-1185">Reference proteome</keyword>
<dbReference type="NCBIfam" id="TIGR01554">
    <property type="entry name" value="major_cap_HK97"/>
    <property type="match status" value="1"/>
</dbReference>
<dbReference type="Pfam" id="PF05065">
    <property type="entry name" value="Phage_capsid"/>
    <property type="match status" value="1"/>
</dbReference>
<comment type="subcellular location">
    <subcellularLocation>
        <location evidence="1">Virion</location>
    </subcellularLocation>
</comment>
<organism evidence="3 4">
    <name type="scientific">Moraxella cuniculi DSM 21768</name>
    <dbReference type="NCBI Taxonomy" id="1122245"/>
    <lineage>
        <taxon>Bacteria</taxon>
        <taxon>Pseudomonadati</taxon>
        <taxon>Pseudomonadota</taxon>
        <taxon>Gammaproteobacteria</taxon>
        <taxon>Moraxellales</taxon>
        <taxon>Moraxellaceae</taxon>
        <taxon>Moraxella</taxon>
    </lineage>
</organism>
<dbReference type="STRING" id="34061.B0189_08640"/>
<feature type="domain" description="Phage capsid-like C-terminal" evidence="2">
    <location>
        <begin position="122"/>
        <end position="389"/>
    </location>
</feature>
<dbReference type="Gene3D" id="3.30.2400.10">
    <property type="entry name" value="Major capsid protein gp5"/>
    <property type="match status" value="1"/>
</dbReference>
<sequence>MTDQTHTQLATEFAKATEQIKGLGEELQGRLDHGEKSLSQLRADFDEQLTAFGELKSQMLELAQAAARPHEYTESAKSLGEQFVATDGYKNLVDDPRGVQRAKLDVKSLVTSATTDSDGSTGALIQAQRLAGIQTAPNRILTIRDLLMAGSTSSNAITYIKETGFTNAAAAQANEGDKKAQSTLKFGEESISVKTLAHYIKASKQVLDDAPQLASHINGRLIYGLKLVEEQQLLNGDGLSGNLKGIIPQATAFADKASLANYSIIDQLRLAMLQTHLAEYGANAIVLNPIDLAKIELMKDDNGRYLIGNPQGTIQPTLWGLPVVATQAMGAGKFLTGAFDMAAQLFDREGASVQVGFENDDFTKNLVTILAEERLALAVYRPEAFVHGTLAAK</sequence>
<dbReference type="RefSeq" id="WP_076556166.1">
    <property type="nucleotide sequence ID" value="NZ_FTNU01000024.1"/>
</dbReference>
<evidence type="ECO:0000256" key="1">
    <source>
        <dbReference type="ARBA" id="ARBA00004328"/>
    </source>
</evidence>
<evidence type="ECO:0000313" key="3">
    <source>
        <dbReference type="EMBL" id="SIS08342.1"/>
    </source>
</evidence>
<proteinExistence type="predicted"/>
<dbReference type="InterPro" id="IPR054612">
    <property type="entry name" value="Phage_capsid-like_C"/>
</dbReference>
<protein>
    <submittedName>
        <fullName evidence="3">Phage major capsid protein, HK97 family</fullName>
    </submittedName>
</protein>
<evidence type="ECO:0000259" key="2">
    <source>
        <dbReference type="Pfam" id="PF05065"/>
    </source>
</evidence>
<dbReference type="InterPro" id="IPR024455">
    <property type="entry name" value="Phage_capsid"/>
</dbReference>
<evidence type="ECO:0000313" key="4">
    <source>
        <dbReference type="Proteomes" id="UP000187495"/>
    </source>
</evidence>
<dbReference type="Gene3D" id="3.30.2320.10">
    <property type="entry name" value="hypothetical protein PF0899 domain"/>
    <property type="match status" value="1"/>
</dbReference>
<dbReference type="Proteomes" id="UP000187495">
    <property type="component" value="Unassembled WGS sequence"/>
</dbReference>
<reference evidence="4" key="1">
    <citation type="submission" date="2017-01" db="EMBL/GenBank/DDBJ databases">
        <authorList>
            <person name="Varghese N."/>
            <person name="Submissions S."/>
        </authorList>
    </citation>
    <scope>NUCLEOTIDE SEQUENCE [LARGE SCALE GENOMIC DNA]</scope>
    <source>
        <strain evidence="4">DSM 21768</strain>
    </source>
</reference>
<gene>
    <name evidence="3" type="ORF">SAMN02745664_12427</name>
</gene>